<dbReference type="Pfam" id="PF02263">
    <property type="entry name" value="GBP"/>
    <property type="match status" value="1"/>
</dbReference>
<dbReference type="EMBL" id="QLLG01000166">
    <property type="protein sequence ID" value="RMX67437.1"/>
    <property type="molecule type" value="Genomic_DNA"/>
</dbReference>
<sequence length="818" mass="93150">MAGQWRAFPLVYASCSDSNVTLQVSSDARDALLSVCTKHIGILGVFGPPASETRLLLRTLLQSQDVDISTASESRNDVLLWLYISQDQVQENTDKICVVLAAGASLEAEEIENQKLALMLLLSSVLLYNTEGEINAESVEKLQWVEKVSRVLRVKEMQDEEAVASEFSYHAPKFIWLARNFKIKWLKDAEGQKLTPMQYFEQHLAPEKGYGEAATYRNMLRMYMESYFPVRDCVTLSRAMEGNGTESVAPETNRSELRAQFVEAVDNLYEDYLSSNEQHLPSKKLMDYELRSDQFVKVLDAYVHAMNARQLPTMQKVLNTLLEQEVAEAFAMAKQKYDAEMVGITGFRKEDNDRKACSERDLHLAHFRGIEAAMTCIREVRSRLPGRMQATLFKDKLCEWEARTKGDFQATLERNATLSTELCFEVFKRVLPRNLEVMATLLGETPREQFSDGLIRLLTQYKSDLRSAVDEYAEQGNGPAVDTCLEEALLKPISASIQKWSTIILRQYKAHLRSWKTEKEQLESAYELAKVHETDTIASANDQKRSREAQLAQATEQLCEVRRALHRELNNKKSELEGLTTELSTMVLRHNVRVKNAESDLAWARSRTEELEKSVTASCQRKEEKLAAAKQVMEKQRSFRQEERSLLVQQKEMLVQLVQLERELVQKRTNHAQKVYELQNEHAKTLASIRLQQAKSQRQLKSQAKKEICLLRRAHEANKKTIFAQNAGLDKEMAEIREKLAVYEAEEEIARAAATASRNFFKSMPMMSLPLMQAPVATIRQSTKRSSETSMVKEFTAPARFSSLDDTSTSSASPTARA</sequence>
<dbReference type="SUPFAM" id="SSF48340">
    <property type="entry name" value="Interferon-induced guanylate-binding protein 1 (GBP1), C-terminal domain"/>
    <property type="match status" value="1"/>
</dbReference>
<dbReference type="VEuPathDB" id="FungiDB:DD237_004631"/>
<evidence type="ECO:0000259" key="4">
    <source>
        <dbReference type="Pfam" id="PF02263"/>
    </source>
</evidence>
<dbReference type="InterPro" id="IPR036543">
    <property type="entry name" value="Guanylate-bd_C_sf"/>
</dbReference>
<evidence type="ECO:0000256" key="3">
    <source>
        <dbReference type="SAM" id="MobiDB-lite"/>
    </source>
</evidence>
<proteinExistence type="predicted"/>
<dbReference type="Gene3D" id="3.40.50.300">
    <property type="entry name" value="P-loop containing nucleotide triphosphate hydrolases"/>
    <property type="match status" value="1"/>
</dbReference>
<dbReference type="AlphaFoldDB" id="A0A3M6VLZ6"/>
<keyword evidence="1" id="KW-0378">Hydrolase</keyword>
<comment type="caution">
    <text evidence="5">The sequence shown here is derived from an EMBL/GenBank/DDBJ whole genome shotgun (WGS) entry which is preliminary data.</text>
</comment>
<dbReference type="InterPro" id="IPR027417">
    <property type="entry name" value="P-loop_NTPase"/>
</dbReference>
<name>A0A3M6VLZ6_9STRA</name>
<keyword evidence="2" id="KW-0175">Coiled coil</keyword>
<accession>A0A3M6VLZ6</accession>
<evidence type="ECO:0000313" key="5">
    <source>
        <dbReference type="EMBL" id="RMX67437.1"/>
    </source>
</evidence>
<protein>
    <recommendedName>
        <fullName evidence="4">Guanylate-binding protein N-terminal domain-containing protein</fullName>
    </recommendedName>
</protein>
<organism evidence="5 6">
    <name type="scientific">Peronospora effusa</name>
    <dbReference type="NCBI Taxonomy" id="542832"/>
    <lineage>
        <taxon>Eukaryota</taxon>
        <taxon>Sar</taxon>
        <taxon>Stramenopiles</taxon>
        <taxon>Oomycota</taxon>
        <taxon>Peronosporomycetes</taxon>
        <taxon>Peronosporales</taxon>
        <taxon>Peronosporaceae</taxon>
        <taxon>Peronospora</taxon>
    </lineage>
</organism>
<evidence type="ECO:0000313" key="6">
    <source>
        <dbReference type="Proteomes" id="UP000282087"/>
    </source>
</evidence>
<feature type="domain" description="Guanylate-binding protein N-terminal" evidence="4">
    <location>
        <begin position="22"/>
        <end position="276"/>
    </location>
</feature>
<gene>
    <name evidence="5" type="ORF">DD238_001746</name>
</gene>
<evidence type="ECO:0000256" key="1">
    <source>
        <dbReference type="ARBA" id="ARBA00022801"/>
    </source>
</evidence>
<keyword evidence="6" id="KW-1185">Reference proteome</keyword>
<dbReference type="GO" id="GO:0003924">
    <property type="term" value="F:GTPase activity"/>
    <property type="evidence" value="ECO:0007669"/>
    <property type="project" value="InterPro"/>
</dbReference>
<dbReference type="Proteomes" id="UP000282087">
    <property type="component" value="Unassembled WGS sequence"/>
</dbReference>
<dbReference type="InterPro" id="IPR015894">
    <property type="entry name" value="Guanylate-bd_N"/>
</dbReference>
<reference evidence="5 6" key="1">
    <citation type="submission" date="2018-06" db="EMBL/GenBank/DDBJ databases">
        <title>Comparative genomics of downy mildews reveals potential adaptations to biotrophy.</title>
        <authorList>
            <person name="Fletcher K."/>
            <person name="Klosterman S.J."/>
            <person name="Derevnina L."/>
            <person name="Martin F."/>
            <person name="Koike S."/>
            <person name="Reyes Chin-Wo S."/>
            <person name="Mou B."/>
            <person name="Michelmore R."/>
        </authorList>
    </citation>
    <scope>NUCLEOTIDE SEQUENCE [LARGE SCALE GENOMIC DNA]</scope>
    <source>
        <strain evidence="5 6">R14</strain>
    </source>
</reference>
<evidence type="ECO:0000256" key="2">
    <source>
        <dbReference type="SAM" id="Coils"/>
    </source>
</evidence>
<dbReference type="GO" id="GO:0005525">
    <property type="term" value="F:GTP binding"/>
    <property type="evidence" value="ECO:0007669"/>
    <property type="project" value="InterPro"/>
</dbReference>
<dbReference type="PANTHER" id="PTHR10751">
    <property type="entry name" value="GUANYLATE BINDING PROTEIN"/>
    <property type="match status" value="1"/>
</dbReference>
<feature type="compositionally biased region" description="Low complexity" evidence="3">
    <location>
        <begin position="802"/>
        <end position="818"/>
    </location>
</feature>
<feature type="coiled-coil region" evidence="2">
    <location>
        <begin position="726"/>
        <end position="753"/>
    </location>
</feature>
<feature type="region of interest" description="Disordered" evidence="3">
    <location>
        <begin position="782"/>
        <end position="818"/>
    </location>
</feature>
<feature type="coiled-coil region" evidence="2">
    <location>
        <begin position="505"/>
        <end position="614"/>
    </location>
</feature>